<dbReference type="GO" id="GO:0072318">
    <property type="term" value="P:clathrin coat disassembly"/>
    <property type="evidence" value="ECO:0007669"/>
    <property type="project" value="TreeGrafter"/>
</dbReference>
<evidence type="ECO:0000256" key="2">
    <source>
        <dbReference type="SAM" id="MobiDB-lite"/>
    </source>
</evidence>
<dbReference type="EMBL" id="SSTE01008534">
    <property type="protein sequence ID" value="KAA0055509.1"/>
    <property type="molecule type" value="Genomic_DNA"/>
</dbReference>
<dbReference type="OrthoDB" id="1717591at2759"/>
<feature type="region of interest" description="Disordered" evidence="2">
    <location>
        <begin position="307"/>
        <end position="380"/>
    </location>
</feature>
<dbReference type="GO" id="GO:0030276">
    <property type="term" value="F:clathrin binding"/>
    <property type="evidence" value="ECO:0007669"/>
    <property type="project" value="TreeGrafter"/>
</dbReference>
<keyword evidence="1" id="KW-0175">Coiled coil</keyword>
<dbReference type="AlphaFoldDB" id="A0A5A7UPX0"/>
<comment type="caution">
    <text evidence="3">The sequence shown here is derived from an EMBL/GenBank/DDBJ whole genome shotgun (WGS) entry which is preliminary data.</text>
</comment>
<proteinExistence type="predicted"/>
<name>A0A5A7UPX0_CUCMM</name>
<dbReference type="PANTHER" id="PTHR23172:SF68">
    <property type="entry name" value="DNAJ DOMAIN PROTEIN"/>
    <property type="match status" value="1"/>
</dbReference>
<feature type="compositionally biased region" description="Polar residues" evidence="2">
    <location>
        <begin position="351"/>
        <end position="380"/>
    </location>
</feature>
<evidence type="ECO:0000313" key="4">
    <source>
        <dbReference type="Proteomes" id="UP000321393"/>
    </source>
</evidence>
<reference evidence="3 4" key="1">
    <citation type="submission" date="2019-08" db="EMBL/GenBank/DDBJ databases">
        <title>Draft genome sequences of two oriental melons (Cucumis melo L. var makuwa).</title>
        <authorList>
            <person name="Kwon S.-Y."/>
        </authorList>
    </citation>
    <scope>NUCLEOTIDE SEQUENCE [LARGE SCALE GENOMIC DNA]</scope>
    <source>
        <strain evidence="4">cv. SW 3</strain>
        <tissue evidence="3">Leaf</tissue>
    </source>
</reference>
<dbReference type="InterPro" id="IPR036869">
    <property type="entry name" value="J_dom_sf"/>
</dbReference>
<organism evidence="3 4">
    <name type="scientific">Cucumis melo var. makuwa</name>
    <name type="common">Oriental melon</name>
    <dbReference type="NCBI Taxonomy" id="1194695"/>
    <lineage>
        <taxon>Eukaryota</taxon>
        <taxon>Viridiplantae</taxon>
        <taxon>Streptophyta</taxon>
        <taxon>Embryophyta</taxon>
        <taxon>Tracheophyta</taxon>
        <taxon>Spermatophyta</taxon>
        <taxon>Magnoliopsida</taxon>
        <taxon>eudicotyledons</taxon>
        <taxon>Gunneridae</taxon>
        <taxon>Pentapetalae</taxon>
        <taxon>rosids</taxon>
        <taxon>fabids</taxon>
        <taxon>Cucurbitales</taxon>
        <taxon>Cucurbitaceae</taxon>
        <taxon>Benincaseae</taxon>
        <taxon>Cucumis</taxon>
    </lineage>
</organism>
<dbReference type="GO" id="GO:0072583">
    <property type="term" value="P:clathrin-dependent endocytosis"/>
    <property type="evidence" value="ECO:0007669"/>
    <property type="project" value="TreeGrafter"/>
</dbReference>
<evidence type="ECO:0000313" key="3">
    <source>
        <dbReference type="EMBL" id="KAA0055509.1"/>
    </source>
</evidence>
<gene>
    <name evidence="3" type="ORF">E6C27_scaffold221G00890</name>
</gene>
<dbReference type="SUPFAM" id="SSF46565">
    <property type="entry name" value="Chaperone J-domain"/>
    <property type="match status" value="1"/>
</dbReference>
<accession>A0A5A7UPX0</accession>
<protein>
    <submittedName>
        <fullName evidence="3">Auxilin-related protein 2</fullName>
    </submittedName>
</protein>
<dbReference type="STRING" id="1194695.A0A5A7UPX0"/>
<evidence type="ECO:0000256" key="1">
    <source>
        <dbReference type="SAM" id="Coils"/>
    </source>
</evidence>
<dbReference type="Proteomes" id="UP000321393">
    <property type="component" value="Unassembled WGS sequence"/>
</dbReference>
<feature type="coiled-coil region" evidence="1">
    <location>
        <begin position="541"/>
        <end position="568"/>
    </location>
</feature>
<dbReference type="PANTHER" id="PTHR23172">
    <property type="entry name" value="AUXILIN/CYCLIN G-ASSOCIATED KINASE-RELATED"/>
    <property type="match status" value="1"/>
</dbReference>
<dbReference type="GO" id="GO:0005737">
    <property type="term" value="C:cytoplasm"/>
    <property type="evidence" value="ECO:0007669"/>
    <property type="project" value="TreeGrafter"/>
</dbReference>
<dbReference type="GO" id="GO:0031982">
    <property type="term" value="C:vesicle"/>
    <property type="evidence" value="ECO:0007669"/>
    <property type="project" value="TreeGrafter"/>
</dbReference>
<feature type="region of interest" description="Disordered" evidence="2">
    <location>
        <begin position="393"/>
        <end position="430"/>
    </location>
</feature>
<sequence length="747" mass="83865">MLRLREGELVIAFVASTQIFNILFEEKFSRLLYFFPSGIEVSSSNFDPIVSKFVIASAMDEFGVLTERFGLKPQGKSAPMAASKQPASSNTFHSGFNSGLNGKSSLDSGFVDVSFQKNTKPDSYAGVDDIFGSLNQSTKHLRNSASSPSSFDYDSIFFGSKNSDPTYDDMFSGIAGFKSSGTAKKEDPVRSFSPSLNHTSQIDDLFGDFSSNVVKPTPNPNGLKSAPNNAAPFDELISGFDDSKSRINRASMQDNLTQQATSHSKSTFSSARDPFIELESASIPSYNSSEAFPDPLEEMTKFNNKFDNSYNSSPPFRVPPVPKPGHKAVKVKSSSSSPIDELEDFAKGKVRNNSEGNVDASTRTTSKNSNDAHTAGLNHQKTVDDLDSFFNVGPRSKSAPRSRTTTPDPLFDVPKYNKPPEIPKPTPSASFSHIKKSSSAVNFVDDLFFGGSPSFGHFEEVDGESEERRRARLGRLQRTQERAARAVADLNERDFQTQHEQEEKRRIAESLDVDIKRWAAGKEGNMRALVPSYWYQSMFDLGKQRRMAKKAEERFEAVEQEIINIHTELQRIPELEAKITKHLEKIDLQNERNQHQQQMILKYIEGMMKEQSTSRESEGSTSKLKAIITEFAEEQNPNEMEGEEKNNDRSKFKKVEMPVFNSEDPDGWLFHADRYFQIHKLTNSEKMLVATISFEGPALNWYRAQEERDKFSDLPNRVIEETFMGGLMSWIKAKFEFCQPVGLAQMM</sequence>